<dbReference type="SMART" id="SM00365">
    <property type="entry name" value="LRR_SD22"/>
    <property type="match status" value="5"/>
</dbReference>
<dbReference type="Pfam" id="PF00560">
    <property type="entry name" value="LRR_1"/>
    <property type="match status" value="1"/>
</dbReference>
<dbReference type="SUPFAM" id="SSF52058">
    <property type="entry name" value="L domain-like"/>
    <property type="match status" value="1"/>
</dbReference>
<dbReference type="InterPro" id="IPR050541">
    <property type="entry name" value="LRR_TM_domain-containing"/>
</dbReference>
<dbReference type="PANTHER" id="PTHR24369:SF214">
    <property type="entry name" value="GLYCOPROTEIN V PLATELET"/>
    <property type="match status" value="1"/>
</dbReference>
<feature type="chain" id="PRO_5043832686" evidence="4">
    <location>
        <begin position="20"/>
        <end position="589"/>
    </location>
</feature>
<dbReference type="InterPro" id="IPR032675">
    <property type="entry name" value="LRR_dom_sf"/>
</dbReference>
<evidence type="ECO:0000256" key="3">
    <source>
        <dbReference type="SAM" id="Phobius"/>
    </source>
</evidence>
<name>A0AAV8ZA05_9CUCU</name>
<keyword evidence="3" id="KW-1133">Transmembrane helix</keyword>
<dbReference type="Proteomes" id="UP001162162">
    <property type="component" value="Unassembled WGS sequence"/>
</dbReference>
<keyword evidence="1" id="KW-0433">Leucine-rich repeat</keyword>
<evidence type="ECO:0000313" key="6">
    <source>
        <dbReference type="Proteomes" id="UP001162162"/>
    </source>
</evidence>
<comment type="caution">
    <text evidence="5">The sequence shown here is derived from an EMBL/GenBank/DDBJ whole genome shotgun (WGS) entry which is preliminary data.</text>
</comment>
<organism evidence="5 6">
    <name type="scientific">Aromia moschata</name>
    <dbReference type="NCBI Taxonomy" id="1265417"/>
    <lineage>
        <taxon>Eukaryota</taxon>
        <taxon>Metazoa</taxon>
        <taxon>Ecdysozoa</taxon>
        <taxon>Arthropoda</taxon>
        <taxon>Hexapoda</taxon>
        <taxon>Insecta</taxon>
        <taxon>Pterygota</taxon>
        <taxon>Neoptera</taxon>
        <taxon>Endopterygota</taxon>
        <taxon>Coleoptera</taxon>
        <taxon>Polyphaga</taxon>
        <taxon>Cucujiformia</taxon>
        <taxon>Chrysomeloidea</taxon>
        <taxon>Cerambycidae</taxon>
        <taxon>Cerambycinae</taxon>
        <taxon>Callichromatini</taxon>
        <taxon>Aromia</taxon>
    </lineage>
</organism>
<evidence type="ECO:0000313" key="5">
    <source>
        <dbReference type="EMBL" id="KAJ8961008.1"/>
    </source>
</evidence>
<dbReference type="GO" id="GO:0005886">
    <property type="term" value="C:plasma membrane"/>
    <property type="evidence" value="ECO:0007669"/>
    <property type="project" value="TreeGrafter"/>
</dbReference>
<dbReference type="Pfam" id="PF13855">
    <property type="entry name" value="LRR_8"/>
    <property type="match status" value="2"/>
</dbReference>
<dbReference type="FunFam" id="3.80.10.10:FF:001164">
    <property type="entry name" value="GH01279p"/>
    <property type="match status" value="1"/>
</dbReference>
<dbReference type="InterPro" id="IPR003591">
    <property type="entry name" value="Leu-rich_rpt_typical-subtyp"/>
</dbReference>
<proteinExistence type="predicted"/>
<evidence type="ECO:0000256" key="2">
    <source>
        <dbReference type="ARBA" id="ARBA00022737"/>
    </source>
</evidence>
<feature type="signal peptide" evidence="4">
    <location>
        <begin position="1"/>
        <end position="19"/>
    </location>
</feature>
<gene>
    <name evidence="5" type="ORF">NQ318_020313</name>
</gene>
<keyword evidence="3" id="KW-0472">Membrane</keyword>
<dbReference type="Pfam" id="PF13516">
    <property type="entry name" value="LRR_6"/>
    <property type="match status" value="1"/>
</dbReference>
<dbReference type="Gene3D" id="3.80.10.10">
    <property type="entry name" value="Ribonuclease Inhibitor"/>
    <property type="match status" value="3"/>
</dbReference>
<keyword evidence="2" id="KW-0677">Repeat</keyword>
<keyword evidence="4" id="KW-0732">Signal</keyword>
<keyword evidence="3" id="KW-0812">Transmembrane</keyword>
<dbReference type="PROSITE" id="PS51450">
    <property type="entry name" value="LRR"/>
    <property type="match status" value="5"/>
</dbReference>
<dbReference type="SMART" id="SM00369">
    <property type="entry name" value="LRR_TYP"/>
    <property type="match status" value="10"/>
</dbReference>
<keyword evidence="6" id="KW-1185">Reference proteome</keyword>
<evidence type="ECO:0000256" key="1">
    <source>
        <dbReference type="ARBA" id="ARBA00022614"/>
    </source>
</evidence>
<sequence length="589" mass="66599">MIVQLLWPLLFALATQAWSKCPTKCTCYLDQKGRISVLCKEGGMVGPLDLEDVGLDTEVIKITAPDDNTNALTMSPVFQKYKHLEEIHITKSNIPQLGKHFFWGLTKLDVLNLSQNNITQPLDHNFRGLFKLKELYLDDNRIISLPSGTFRYLPELKVLSVQRNRIEELTPRIFLEISKLKVLKLSGNNLRELNPEVFKDVQELRSLECRGCALSRLNNEIYHLLPHLTHLDLGNNEIENIPSEELRELTRLKYFKLDGNRITAVVDSTFTHQPLLRKLYLARNQIEKISSGAFENVNNLTELDVSYNKLEKLGFLEPIEGSIEVLVLSGNRLKTHALKELLRLEELKGLRLAEIGIADISHEMFPQNLVLLDLGGNHLSTLSRDFLPPSLTELDISRNRFRGLDEDLLTLLDNVQTLKLDGNPWSCDLCYIVPLLERTNRSAVVKEITCISPFTVRGKRLELIRKSELTWCTTPSYTPSYTTSDANFFLIGEDGRVGIIAAGTSVCLLLLTVLVIVGAVCYSKRHAAKYYTHEDKLAMEGESIFDSNHSPLFCDGELSFKFPLDAGEKKVSIATIDEIKKEHAVTNGT</sequence>
<dbReference type="EMBL" id="JAPWTK010000007">
    <property type="protein sequence ID" value="KAJ8961008.1"/>
    <property type="molecule type" value="Genomic_DNA"/>
</dbReference>
<accession>A0AAV8ZA05</accession>
<dbReference type="AlphaFoldDB" id="A0AAV8ZA05"/>
<dbReference type="InterPro" id="IPR001611">
    <property type="entry name" value="Leu-rich_rpt"/>
</dbReference>
<evidence type="ECO:0000256" key="4">
    <source>
        <dbReference type="SAM" id="SignalP"/>
    </source>
</evidence>
<feature type="transmembrane region" description="Helical" evidence="3">
    <location>
        <begin position="497"/>
        <end position="522"/>
    </location>
</feature>
<reference evidence="5" key="1">
    <citation type="journal article" date="2023" name="Insect Mol. Biol.">
        <title>Genome sequencing provides insights into the evolution of gene families encoding plant cell wall-degrading enzymes in longhorned beetles.</title>
        <authorList>
            <person name="Shin N.R."/>
            <person name="Okamura Y."/>
            <person name="Kirsch R."/>
            <person name="Pauchet Y."/>
        </authorList>
    </citation>
    <scope>NUCLEOTIDE SEQUENCE</scope>
    <source>
        <strain evidence="5">AMC_N1</strain>
    </source>
</reference>
<dbReference type="SMART" id="SM00364">
    <property type="entry name" value="LRR_BAC"/>
    <property type="match status" value="7"/>
</dbReference>
<protein>
    <submittedName>
        <fullName evidence="5">Uncharacterized protein</fullName>
    </submittedName>
</protein>
<dbReference type="PANTHER" id="PTHR24369">
    <property type="entry name" value="ANTIGEN BSP, PUTATIVE-RELATED"/>
    <property type="match status" value="1"/>
</dbReference>